<dbReference type="SUPFAM" id="SSF47413">
    <property type="entry name" value="lambda repressor-like DNA-binding domains"/>
    <property type="match status" value="1"/>
</dbReference>
<reference evidence="2 3" key="1">
    <citation type="submission" date="2024-04" db="EMBL/GenBank/DDBJ databases">
        <title>Polymorphospora sp. isolated from Baiyangdian Lake in Xiong'an New Area.</title>
        <authorList>
            <person name="Zhang X."/>
            <person name="Liu J."/>
        </authorList>
    </citation>
    <scope>NUCLEOTIDE SEQUENCE [LARGE SCALE GENOMIC DNA]</scope>
    <source>
        <strain evidence="2 3">2-325</strain>
    </source>
</reference>
<dbReference type="InterPro" id="IPR019734">
    <property type="entry name" value="TPR_rpt"/>
</dbReference>
<name>A0ABV5CMM0_9ACTN</name>
<gene>
    <name evidence="2" type="ORF">AAFH96_09025</name>
</gene>
<accession>A0ABV5CMM0</accession>
<dbReference type="RefSeq" id="WP_375733811.1">
    <property type="nucleotide sequence ID" value="NZ_JBCGDC010000019.1"/>
</dbReference>
<dbReference type="CDD" id="cd00093">
    <property type="entry name" value="HTH_XRE"/>
    <property type="match status" value="1"/>
</dbReference>
<dbReference type="SMART" id="SM00530">
    <property type="entry name" value="HTH_XRE"/>
    <property type="match status" value="1"/>
</dbReference>
<evidence type="ECO:0000259" key="1">
    <source>
        <dbReference type="PROSITE" id="PS50943"/>
    </source>
</evidence>
<proteinExistence type="predicted"/>
<dbReference type="Pfam" id="PF13560">
    <property type="entry name" value="HTH_31"/>
    <property type="match status" value="1"/>
</dbReference>
<sequence>MSAEVAVPDRDPATLGLRLHALRTARGLTQRELAEPRYTAAYVSSVESGRRMPSGDALTHFADRLGVPATELATGRSPAEAVRADLALTEADRTAAHDPAGAEHVYRRAATGADDPEQVARGWLGLGRLALLQGDPQTAERHFERAEPPENAPPWLRADATAGRAATLRQRGEHRYAAYLLANTRDDLVRAGLPDPIALLVLHTELAVCHGELGDEDAAASAATTLLLANLLEKQGRADEAIDLLRTALARVEQLAAEIGTGSTTRCGNGPRGYDTGKE</sequence>
<dbReference type="InterPro" id="IPR010982">
    <property type="entry name" value="Lambda_DNA-bd_dom_sf"/>
</dbReference>
<dbReference type="Proteomes" id="UP001582793">
    <property type="component" value="Unassembled WGS sequence"/>
</dbReference>
<dbReference type="InterPro" id="IPR011990">
    <property type="entry name" value="TPR-like_helical_dom_sf"/>
</dbReference>
<organism evidence="2 3">
    <name type="scientific">Polymorphospora lycopeni</name>
    <dbReference type="NCBI Taxonomy" id="3140240"/>
    <lineage>
        <taxon>Bacteria</taxon>
        <taxon>Bacillati</taxon>
        <taxon>Actinomycetota</taxon>
        <taxon>Actinomycetes</taxon>
        <taxon>Micromonosporales</taxon>
        <taxon>Micromonosporaceae</taxon>
        <taxon>Polymorphospora</taxon>
    </lineage>
</organism>
<feature type="domain" description="HTH cro/C1-type" evidence="1">
    <location>
        <begin position="19"/>
        <end position="72"/>
    </location>
</feature>
<dbReference type="PROSITE" id="PS50943">
    <property type="entry name" value="HTH_CROC1"/>
    <property type="match status" value="1"/>
</dbReference>
<dbReference type="Pfam" id="PF13176">
    <property type="entry name" value="TPR_7"/>
    <property type="match status" value="1"/>
</dbReference>
<keyword evidence="3" id="KW-1185">Reference proteome</keyword>
<comment type="caution">
    <text evidence="2">The sequence shown here is derived from an EMBL/GenBank/DDBJ whole genome shotgun (WGS) entry which is preliminary data.</text>
</comment>
<dbReference type="Gene3D" id="1.10.260.40">
    <property type="entry name" value="lambda repressor-like DNA-binding domains"/>
    <property type="match status" value="1"/>
</dbReference>
<evidence type="ECO:0000313" key="2">
    <source>
        <dbReference type="EMBL" id="MFB6393250.1"/>
    </source>
</evidence>
<dbReference type="InterPro" id="IPR001387">
    <property type="entry name" value="Cro/C1-type_HTH"/>
</dbReference>
<dbReference type="Gene3D" id="1.25.40.10">
    <property type="entry name" value="Tetratricopeptide repeat domain"/>
    <property type="match status" value="1"/>
</dbReference>
<protein>
    <submittedName>
        <fullName evidence="2">Helix-turn-helix transcriptional regulator</fullName>
    </submittedName>
</protein>
<evidence type="ECO:0000313" key="3">
    <source>
        <dbReference type="Proteomes" id="UP001582793"/>
    </source>
</evidence>
<dbReference type="SUPFAM" id="SSF48452">
    <property type="entry name" value="TPR-like"/>
    <property type="match status" value="1"/>
</dbReference>
<dbReference type="EMBL" id="JBCGDC010000019">
    <property type="protein sequence ID" value="MFB6393250.1"/>
    <property type="molecule type" value="Genomic_DNA"/>
</dbReference>
<dbReference type="SMART" id="SM00028">
    <property type="entry name" value="TPR"/>
    <property type="match status" value="2"/>
</dbReference>